<evidence type="ECO:0000256" key="2">
    <source>
        <dbReference type="ARBA" id="ARBA00013346"/>
    </source>
</evidence>
<comment type="similarity">
    <text evidence="1">Belongs to the methyltransferase superfamily. L-isoaspartyl/D-aspartyl protein methyltransferase family.</text>
</comment>
<dbReference type="InterPro" id="IPR029063">
    <property type="entry name" value="SAM-dependent_MTases_sf"/>
</dbReference>
<dbReference type="GO" id="GO:0004719">
    <property type="term" value="F:protein-L-isoaspartate (D-aspartate) O-methyltransferase activity"/>
    <property type="evidence" value="ECO:0007669"/>
    <property type="project" value="InterPro"/>
</dbReference>
<dbReference type="SUPFAM" id="SSF53335">
    <property type="entry name" value="S-adenosyl-L-methionine-dependent methyltransferases"/>
    <property type="match status" value="1"/>
</dbReference>
<protein>
    <recommendedName>
        <fullName evidence="2">Protein-L-isoaspartate O-methyltransferase</fullName>
    </recommendedName>
    <alternativeName>
        <fullName evidence="3">Protein L-isoaspartyl methyltransferase</fullName>
    </alternativeName>
</protein>
<organism evidence="4 5">
    <name type="scientific">Streptomyces halstedii</name>
    <dbReference type="NCBI Taxonomy" id="1944"/>
    <lineage>
        <taxon>Bacteria</taxon>
        <taxon>Bacillati</taxon>
        <taxon>Actinomycetota</taxon>
        <taxon>Actinomycetes</taxon>
        <taxon>Kitasatosporales</taxon>
        <taxon>Streptomycetaceae</taxon>
        <taxon>Streptomyces</taxon>
    </lineage>
</organism>
<proteinExistence type="inferred from homology"/>
<dbReference type="Gene3D" id="3.40.50.150">
    <property type="entry name" value="Vaccinia Virus protein VP39"/>
    <property type="match status" value="1"/>
</dbReference>
<evidence type="ECO:0000313" key="5">
    <source>
        <dbReference type="Proteomes" id="UP000471293"/>
    </source>
</evidence>
<dbReference type="CDD" id="cd02440">
    <property type="entry name" value="AdoMet_MTases"/>
    <property type="match status" value="1"/>
</dbReference>
<comment type="caution">
    <text evidence="4">The sequence shown here is derived from an EMBL/GenBank/DDBJ whole genome shotgun (WGS) entry which is preliminary data.</text>
</comment>
<gene>
    <name evidence="4" type="ORF">G3I29_26410</name>
</gene>
<dbReference type="GO" id="GO:0005737">
    <property type="term" value="C:cytoplasm"/>
    <property type="evidence" value="ECO:0007669"/>
    <property type="project" value="TreeGrafter"/>
</dbReference>
<evidence type="ECO:0000256" key="3">
    <source>
        <dbReference type="ARBA" id="ARBA00030757"/>
    </source>
</evidence>
<keyword evidence="4" id="KW-0808">Transferase</keyword>
<accession>A0A6N9U5Q7</accession>
<dbReference type="PANTHER" id="PTHR11579">
    <property type="entry name" value="PROTEIN-L-ISOASPARTATE O-METHYLTRANSFERASE"/>
    <property type="match status" value="1"/>
</dbReference>
<dbReference type="AlphaFoldDB" id="A0A6N9U5Q7"/>
<evidence type="ECO:0000256" key="1">
    <source>
        <dbReference type="ARBA" id="ARBA00005369"/>
    </source>
</evidence>
<evidence type="ECO:0000313" key="4">
    <source>
        <dbReference type="EMBL" id="NEA18968.1"/>
    </source>
</evidence>
<dbReference type="InterPro" id="IPR000682">
    <property type="entry name" value="PCMT"/>
</dbReference>
<dbReference type="PANTHER" id="PTHR11579:SF18">
    <property type="entry name" value="PROTEIN-L-ISOASPARTATE O-METHYLTRANSFERASE"/>
    <property type="match status" value="1"/>
</dbReference>
<dbReference type="EMBL" id="JAAGLQ010000569">
    <property type="protein sequence ID" value="NEA18968.1"/>
    <property type="molecule type" value="Genomic_DNA"/>
</dbReference>
<dbReference type="Proteomes" id="UP000471293">
    <property type="component" value="Unassembled WGS sequence"/>
</dbReference>
<sequence>MESRGLWPEEDSAWVRDAMAPLPRHCFAPDVVWEWDGWTWVAVDRECEPGRWAALVYPEPQDSTVTQVTDGLPTSSLSCTQVVADMLDSLMLEPGQSVVELGTGSGWNAALLAHRAGPGGRVVSVETDAGLARSAAERLAAAGARVEVRTGDGTAGVGGPGPVDRLVATYAVETVPGAWIEQVQPGGRLVFPWGRLGHYALTVAEDGKTATGWLQGLATFMGDRHANGAATSPAPAPGGEAAVDDGAMFEDLTGGHLLFALRVSHPSIIVSVEGSGARARVRLQEETSGRSALVERTDDELVTISGEGQELWAALRAGYQLWREHRKPEQWDFGMTVSPAGQTVWVHAPGSGPYAG</sequence>
<reference evidence="4 5" key="1">
    <citation type="submission" date="2020-01" db="EMBL/GenBank/DDBJ databases">
        <title>Insect and environment-associated Actinomycetes.</title>
        <authorList>
            <person name="Currrie C."/>
            <person name="Chevrette M."/>
            <person name="Carlson C."/>
            <person name="Stubbendieck R."/>
            <person name="Wendt-Pienkowski E."/>
        </authorList>
    </citation>
    <scope>NUCLEOTIDE SEQUENCE [LARGE SCALE GENOMIC DNA]</scope>
    <source>
        <strain evidence="4 5">SID11342</strain>
    </source>
</reference>
<name>A0A6N9U5Q7_STRHA</name>
<keyword evidence="4" id="KW-0489">Methyltransferase</keyword>
<dbReference type="Pfam" id="PF01135">
    <property type="entry name" value="PCMT"/>
    <property type="match status" value="1"/>
</dbReference>
<dbReference type="GO" id="GO:0032259">
    <property type="term" value="P:methylation"/>
    <property type="evidence" value="ECO:0007669"/>
    <property type="project" value="UniProtKB-KW"/>
</dbReference>